<keyword evidence="1" id="KW-0732">Signal</keyword>
<dbReference type="EMBL" id="GBBK01005413">
    <property type="protein sequence ID" value="JAC19069.1"/>
    <property type="molecule type" value="mRNA"/>
</dbReference>
<organism evidence="2">
    <name type="scientific">Amblyomma cajennense</name>
    <name type="common">Cayenne tick</name>
    <name type="synonym">Acarus cajennensis</name>
    <dbReference type="NCBI Taxonomy" id="34607"/>
    <lineage>
        <taxon>Eukaryota</taxon>
        <taxon>Metazoa</taxon>
        <taxon>Ecdysozoa</taxon>
        <taxon>Arthropoda</taxon>
        <taxon>Chelicerata</taxon>
        <taxon>Arachnida</taxon>
        <taxon>Acari</taxon>
        <taxon>Parasitiformes</taxon>
        <taxon>Ixodida</taxon>
        <taxon>Ixodoidea</taxon>
        <taxon>Ixodidae</taxon>
        <taxon>Amblyomminae</taxon>
        <taxon>Amblyomma</taxon>
    </lineage>
</organism>
<feature type="signal peptide" evidence="1">
    <location>
        <begin position="1"/>
        <end position="33"/>
    </location>
</feature>
<sequence length="143" mass="15972">MVSMTVSWCVLHLTSNFPLALVCRLMWWSITHSDIGGSCAASRDVTTLVRGSLPRHGTCVIGARYWLCIKPEWHNGFGRSVQFSDCQRLNQSGWIEHPCLGCSVILRMCIAFGKAWISVARFVHWCSPKCLLGCDLPCPAFVI</sequence>
<evidence type="ECO:0000313" key="2">
    <source>
        <dbReference type="EMBL" id="JAC19069.1"/>
    </source>
</evidence>
<evidence type="ECO:0000256" key="1">
    <source>
        <dbReference type="SAM" id="SignalP"/>
    </source>
</evidence>
<dbReference type="AlphaFoldDB" id="A0A023FE56"/>
<feature type="chain" id="PRO_5001520808" evidence="1">
    <location>
        <begin position="34"/>
        <end position="143"/>
    </location>
</feature>
<proteinExistence type="evidence at transcript level"/>
<reference evidence="2" key="1">
    <citation type="submission" date="2014-03" db="EMBL/GenBank/DDBJ databases">
        <title>The sialotranscriptome of Amblyomma triste, Amblyomma parvum and Amblyomma cajennense ticks, uncovered by 454-based RNA-seq.</title>
        <authorList>
            <person name="Garcia G.R."/>
            <person name="Gardinassi L.G."/>
            <person name="Ribeiro J.M."/>
            <person name="Anatriello E."/>
            <person name="Ferreira B.R."/>
            <person name="Moreira H.N."/>
            <person name="Mafra C."/>
            <person name="Olegario M.M."/>
            <person name="Szabo P.J."/>
            <person name="Miranda-Santos I.K."/>
            <person name="Maruyama S.R."/>
        </authorList>
    </citation>
    <scope>NUCLEOTIDE SEQUENCE</scope>
    <source>
        <strain evidence="2">Uberlandia</strain>
        <tissue evidence="2">Salivary glands</tissue>
    </source>
</reference>
<protein>
    <submittedName>
        <fullName evidence="2">Putative secreted protein</fullName>
    </submittedName>
</protein>
<accession>A0A023FE56</accession>
<name>A0A023FE56_AMBCJ</name>